<dbReference type="RefSeq" id="WP_302881045.1">
    <property type="nucleotide sequence ID" value="NZ_JAUMKJ010000052.1"/>
</dbReference>
<feature type="signal peptide" evidence="2">
    <location>
        <begin position="1"/>
        <end position="18"/>
    </location>
</feature>
<evidence type="ECO:0000256" key="2">
    <source>
        <dbReference type="SAM" id="SignalP"/>
    </source>
</evidence>
<evidence type="ECO:0000313" key="3">
    <source>
        <dbReference type="EMBL" id="MDO3681017.1"/>
    </source>
</evidence>
<sequence length="210" mass="23536">MKKWMTFSLLVVLTATMAGCFGTEPDTMPSKESSKMIDGQQTQTQSSTTQSSPASQSPKPDPAAVADGKYETKLLFSEQLEILIPKGFKDKSSKTGEVIYKDKSEEVTIRIRHDPGQSTTDRDVDQRLLQKLTAIMEQNYTDAKLLREEVIKVNGRQLIVVEADSKDKYALRSWGLLNGEFLEIEITCPVKKKTEWQAVANDVVNSIKMK</sequence>
<dbReference type="PROSITE" id="PS51257">
    <property type="entry name" value="PROKAR_LIPOPROTEIN"/>
    <property type="match status" value="1"/>
</dbReference>
<feature type="region of interest" description="Disordered" evidence="1">
    <location>
        <begin position="21"/>
        <end position="65"/>
    </location>
</feature>
<evidence type="ECO:0000313" key="4">
    <source>
        <dbReference type="Proteomes" id="UP001168883"/>
    </source>
</evidence>
<proteinExistence type="predicted"/>
<evidence type="ECO:0000256" key="1">
    <source>
        <dbReference type="SAM" id="MobiDB-lite"/>
    </source>
</evidence>
<feature type="chain" id="PRO_5046784154" description="Lipoprotein" evidence="2">
    <location>
        <begin position="19"/>
        <end position="210"/>
    </location>
</feature>
<organism evidence="3 4">
    <name type="scientific">Paenibacillus ehimensis</name>
    <dbReference type="NCBI Taxonomy" id="79264"/>
    <lineage>
        <taxon>Bacteria</taxon>
        <taxon>Bacillati</taxon>
        <taxon>Bacillota</taxon>
        <taxon>Bacilli</taxon>
        <taxon>Bacillales</taxon>
        <taxon>Paenibacillaceae</taxon>
        <taxon>Paenibacillus</taxon>
    </lineage>
</organism>
<feature type="compositionally biased region" description="Low complexity" evidence="1">
    <location>
        <begin position="40"/>
        <end position="58"/>
    </location>
</feature>
<keyword evidence="2" id="KW-0732">Signal</keyword>
<evidence type="ECO:0008006" key="5">
    <source>
        <dbReference type="Google" id="ProtNLM"/>
    </source>
</evidence>
<gene>
    <name evidence="3" type="ORF">Q3C12_28845</name>
</gene>
<comment type="caution">
    <text evidence="3">The sequence shown here is derived from an EMBL/GenBank/DDBJ whole genome shotgun (WGS) entry which is preliminary data.</text>
</comment>
<name>A0ABT8VJ50_9BACL</name>
<dbReference type="Proteomes" id="UP001168883">
    <property type="component" value="Unassembled WGS sequence"/>
</dbReference>
<accession>A0ABT8VJ50</accession>
<reference evidence="3" key="1">
    <citation type="submission" date="2023-07" db="EMBL/GenBank/DDBJ databases">
        <authorList>
            <person name="Aktuganov G."/>
            <person name="Boyko T."/>
            <person name="Delegan Y."/>
            <person name="Galimzianova N."/>
            <person name="Gilvanova E."/>
            <person name="Korobov V."/>
            <person name="Kuzmina L."/>
            <person name="Melentiev A."/>
            <person name="Milman P."/>
            <person name="Ryabova A."/>
            <person name="Stupak E."/>
            <person name="Yasakov T."/>
            <person name="Zharikova N."/>
            <person name="Zhurenko E."/>
        </authorList>
    </citation>
    <scope>NUCLEOTIDE SEQUENCE</scope>
    <source>
        <strain evidence="3">IB-739</strain>
    </source>
</reference>
<protein>
    <recommendedName>
        <fullName evidence="5">Lipoprotein</fullName>
    </recommendedName>
</protein>
<dbReference type="EMBL" id="JAUMKJ010000052">
    <property type="protein sequence ID" value="MDO3681017.1"/>
    <property type="molecule type" value="Genomic_DNA"/>
</dbReference>
<keyword evidence="4" id="KW-1185">Reference proteome</keyword>